<organism evidence="2 3">
    <name type="scientific">Sistotremastrum niveocremeum HHB9708</name>
    <dbReference type="NCBI Taxonomy" id="1314777"/>
    <lineage>
        <taxon>Eukaryota</taxon>
        <taxon>Fungi</taxon>
        <taxon>Dikarya</taxon>
        <taxon>Basidiomycota</taxon>
        <taxon>Agaricomycotina</taxon>
        <taxon>Agaricomycetes</taxon>
        <taxon>Sistotremastrales</taxon>
        <taxon>Sistotremastraceae</taxon>
        <taxon>Sertulicium</taxon>
        <taxon>Sertulicium niveocremeum</taxon>
    </lineage>
</organism>
<proteinExistence type="predicted"/>
<dbReference type="Gene3D" id="1.10.510.10">
    <property type="entry name" value="Transferase(Phosphotransferase) domain 1"/>
    <property type="match status" value="1"/>
</dbReference>
<dbReference type="AlphaFoldDB" id="A0A164V203"/>
<dbReference type="OrthoDB" id="2747778at2759"/>
<evidence type="ECO:0000313" key="3">
    <source>
        <dbReference type="Proteomes" id="UP000076722"/>
    </source>
</evidence>
<reference evidence="2 3" key="1">
    <citation type="journal article" date="2016" name="Mol. Biol. Evol.">
        <title>Comparative Genomics of Early-Diverging Mushroom-Forming Fungi Provides Insights into the Origins of Lignocellulose Decay Capabilities.</title>
        <authorList>
            <person name="Nagy L.G."/>
            <person name="Riley R."/>
            <person name="Tritt A."/>
            <person name="Adam C."/>
            <person name="Daum C."/>
            <person name="Floudas D."/>
            <person name="Sun H."/>
            <person name="Yadav J.S."/>
            <person name="Pangilinan J."/>
            <person name="Larsson K.H."/>
            <person name="Matsuura K."/>
            <person name="Barry K."/>
            <person name="Labutti K."/>
            <person name="Kuo R."/>
            <person name="Ohm R.A."/>
            <person name="Bhattacharya S.S."/>
            <person name="Shirouzu T."/>
            <person name="Yoshinaga Y."/>
            <person name="Martin F.M."/>
            <person name="Grigoriev I.V."/>
            <person name="Hibbett D.S."/>
        </authorList>
    </citation>
    <scope>NUCLEOTIDE SEQUENCE [LARGE SCALE GENOMIC DNA]</scope>
    <source>
        <strain evidence="2 3">HHB9708</strain>
    </source>
</reference>
<dbReference type="SUPFAM" id="SSF56112">
    <property type="entry name" value="Protein kinase-like (PK-like)"/>
    <property type="match status" value="1"/>
</dbReference>
<evidence type="ECO:0000313" key="2">
    <source>
        <dbReference type="EMBL" id="KZS93741.1"/>
    </source>
</evidence>
<accession>A0A164V203</accession>
<evidence type="ECO:0000259" key="1">
    <source>
        <dbReference type="Pfam" id="PF17667"/>
    </source>
</evidence>
<dbReference type="Proteomes" id="UP000076722">
    <property type="component" value="Unassembled WGS sequence"/>
</dbReference>
<dbReference type="PANTHER" id="PTHR38248">
    <property type="entry name" value="FUNK1 6"/>
    <property type="match status" value="1"/>
</dbReference>
<dbReference type="InterPro" id="IPR040976">
    <property type="entry name" value="Pkinase_fungal"/>
</dbReference>
<dbReference type="PANTHER" id="PTHR38248:SF2">
    <property type="entry name" value="FUNK1 11"/>
    <property type="match status" value="1"/>
</dbReference>
<gene>
    <name evidence="2" type="ORF">SISNIDRAFT_485351</name>
</gene>
<dbReference type="EMBL" id="KV419406">
    <property type="protein sequence ID" value="KZS93741.1"/>
    <property type="molecule type" value="Genomic_DNA"/>
</dbReference>
<keyword evidence="3" id="KW-1185">Reference proteome</keyword>
<sequence length="609" mass="69452">MDVDVDSPRYPETVFSSRISLTQHVAQCDAFVSFLCRHSVAGDENRVQRILSERFDPHQRRWIDWPKNEHPEAFSAILGLLNSFCTETEVLPLEDVRTESPQINYFVSESEQLFLNPVVVCDELDSAISARSLLALTKRAQHHLSRWIFLKHVYGIFVSISSIVFARVDRAGIILSTAISVDQDPILVLQALFGCLRLVRASVDPTISYSQGRMLFSGKEEAQEAQPSLWGLEATLFHNAEFPGSGSRVLLVRDASKPATQLVLKDWWRDAQAVNEGEVLCNVSGLFGLPRYHSHWTVCDPDGSLQTTHFINDDLQLHPGFLRDEDDEVYESEADQQSEGGATIGLERPLLIHSRLLMEGQGEHLLKFRDNPRIVLSAIHDAILGHWSLFQDGYLHDDVSYGNILVLPTPVLAAQFQNYPRLPVPALLDQCTAVLIDFDAAIPIVDLEQGNQLERPKTKKGTLVYMSSWMSNGRRRYGSWAHDDLESFLWVLIVTAFWVDPPSPEYDEWYQSVEYTMKNCLFPDGPDKDEQVRDIKLSLMTALSGETRRPFTYHDPVSRQYHEAIKKWCSYMLDRHFARMRRVQEYIVGDEQIYLDVLAILRESIESLS</sequence>
<name>A0A164V203_9AGAM</name>
<dbReference type="InterPro" id="IPR011009">
    <property type="entry name" value="Kinase-like_dom_sf"/>
</dbReference>
<protein>
    <recommendedName>
        <fullName evidence="1">Fungal-type protein kinase domain-containing protein</fullName>
    </recommendedName>
</protein>
<feature type="domain" description="Fungal-type protein kinase" evidence="1">
    <location>
        <begin position="117"/>
        <end position="494"/>
    </location>
</feature>
<dbReference type="Pfam" id="PF17667">
    <property type="entry name" value="Pkinase_fungal"/>
    <property type="match status" value="1"/>
</dbReference>